<sequence length="165" mass="18920">MLVGSASSDKEIQELKKGKQKKSRKDPLGKMNVSFSRRFKKAELPPKFKISADKYSVTEDPPSPLDSFIKQMEVKNATREAMFRMFPTTLSDYVKRGSESCPQATWITSPNYFIIFAHSFRGSNRARRIQFFYSITFKSARRRSGTYTVPFLRQASTGNLPRGLQ</sequence>
<evidence type="ECO:0000313" key="3">
    <source>
        <dbReference type="Proteomes" id="UP001280121"/>
    </source>
</evidence>
<name>A0AAD9U602_9ROSI</name>
<comment type="caution">
    <text evidence="2">The sequence shown here is derived from an EMBL/GenBank/DDBJ whole genome shotgun (WGS) entry which is preliminary data.</text>
</comment>
<feature type="region of interest" description="Disordered" evidence="1">
    <location>
        <begin position="1"/>
        <end position="31"/>
    </location>
</feature>
<keyword evidence="3" id="KW-1185">Reference proteome</keyword>
<reference evidence="2" key="1">
    <citation type="journal article" date="2023" name="Plant J.">
        <title>Genome sequences and population genomics provide insights into the demographic history, inbreeding, and mutation load of two 'living fossil' tree species of Dipteronia.</title>
        <authorList>
            <person name="Feng Y."/>
            <person name="Comes H.P."/>
            <person name="Chen J."/>
            <person name="Zhu S."/>
            <person name="Lu R."/>
            <person name="Zhang X."/>
            <person name="Li P."/>
            <person name="Qiu J."/>
            <person name="Olsen K.M."/>
            <person name="Qiu Y."/>
        </authorList>
    </citation>
    <scope>NUCLEOTIDE SEQUENCE</scope>
    <source>
        <strain evidence="2">KIB01</strain>
    </source>
</reference>
<gene>
    <name evidence="2" type="ORF">Ddye_016034</name>
</gene>
<dbReference type="EMBL" id="JANJYI010000005">
    <property type="protein sequence ID" value="KAK2648545.1"/>
    <property type="molecule type" value="Genomic_DNA"/>
</dbReference>
<protein>
    <submittedName>
        <fullName evidence="2">Uncharacterized protein</fullName>
    </submittedName>
</protein>
<feature type="compositionally biased region" description="Basic and acidic residues" evidence="1">
    <location>
        <begin position="8"/>
        <end position="17"/>
    </location>
</feature>
<evidence type="ECO:0000313" key="2">
    <source>
        <dbReference type="EMBL" id="KAK2648545.1"/>
    </source>
</evidence>
<accession>A0AAD9U602</accession>
<organism evidence="2 3">
    <name type="scientific">Dipteronia dyeriana</name>
    <dbReference type="NCBI Taxonomy" id="168575"/>
    <lineage>
        <taxon>Eukaryota</taxon>
        <taxon>Viridiplantae</taxon>
        <taxon>Streptophyta</taxon>
        <taxon>Embryophyta</taxon>
        <taxon>Tracheophyta</taxon>
        <taxon>Spermatophyta</taxon>
        <taxon>Magnoliopsida</taxon>
        <taxon>eudicotyledons</taxon>
        <taxon>Gunneridae</taxon>
        <taxon>Pentapetalae</taxon>
        <taxon>rosids</taxon>
        <taxon>malvids</taxon>
        <taxon>Sapindales</taxon>
        <taxon>Sapindaceae</taxon>
        <taxon>Hippocastanoideae</taxon>
        <taxon>Acereae</taxon>
        <taxon>Dipteronia</taxon>
    </lineage>
</organism>
<proteinExistence type="predicted"/>
<dbReference type="Proteomes" id="UP001280121">
    <property type="component" value="Unassembled WGS sequence"/>
</dbReference>
<dbReference type="AlphaFoldDB" id="A0AAD9U602"/>
<evidence type="ECO:0000256" key="1">
    <source>
        <dbReference type="SAM" id="MobiDB-lite"/>
    </source>
</evidence>